<dbReference type="EMBL" id="SLXA01000004">
    <property type="protein sequence ID" value="TCO85185.1"/>
    <property type="molecule type" value="Genomic_DNA"/>
</dbReference>
<comment type="function">
    <text evidence="6">RNaseP catalyzes the removal of the 5'-leader sequence from pre-tRNA to produce the mature 5'-terminus. It can also cleave other RNA substrates such as 4.5S RNA. The protein component plays an auxiliary but essential role in vivo by binding to the 5'-leader sequence and broadening the substrate specificity of the ribozyme.</text>
</comment>
<comment type="similarity">
    <text evidence="6">Belongs to the RnpA family.</text>
</comment>
<evidence type="ECO:0000313" key="9">
    <source>
        <dbReference type="Proteomes" id="UP000295711"/>
    </source>
</evidence>
<evidence type="ECO:0000313" key="8">
    <source>
        <dbReference type="EMBL" id="TCO85185.1"/>
    </source>
</evidence>
<keyword evidence="2 6" id="KW-0540">Nuclease</keyword>
<dbReference type="Pfam" id="PF00825">
    <property type="entry name" value="Ribonuclease_P"/>
    <property type="match status" value="1"/>
</dbReference>
<keyword evidence="4 6" id="KW-0378">Hydrolase</keyword>
<dbReference type="NCBIfam" id="TIGR00188">
    <property type="entry name" value="rnpA"/>
    <property type="match status" value="1"/>
</dbReference>
<sequence length="116" mass="13411">MKFSESLKKNQQFRAVYEKGTSCANRYLVVYKLENGLKRNHLGISVSKKVGNSIVRHHLARLIRENYRLSEELYKEGYDIVVIARVAAKDADYHVIEKSLSQLSKKLDLLKDSDLQ</sequence>
<protein>
    <recommendedName>
        <fullName evidence="6 7">Ribonuclease P protein component</fullName>
        <shortName evidence="6">RNase P protein</shortName>
        <shortName evidence="6">RNaseP protein</shortName>
        <ecNumber evidence="6 7">3.1.26.5</ecNumber>
    </recommendedName>
    <alternativeName>
        <fullName evidence="6">Protein C5</fullName>
    </alternativeName>
</protein>
<keyword evidence="3 6" id="KW-0255">Endonuclease</keyword>
<dbReference type="RefSeq" id="WP_132090623.1">
    <property type="nucleotide sequence ID" value="NZ_JANKAQ010000004.1"/>
</dbReference>
<evidence type="ECO:0000256" key="7">
    <source>
        <dbReference type="NCBIfam" id="TIGR00188"/>
    </source>
</evidence>
<evidence type="ECO:0000256" key="6">
    <source>
        <dbReference type="HAMAP-Rule" id="MF_00227"/>
    </source>
</evidence>
<dbReference type="EC" id="3.1.26.5" evidence="6 7"/>
<dbReference type="Proteomes" id="UP000295711">
    <property type="component" value="Unassembled WGS sequence"/>
</dbReference>
<evidence type="ECO:0000256" key="3">
    <source>
        <dbReference type="ARBA" id="ARBA00022759"/>
    </source>
</evidence>
<dbReference type="GO" id="GO:0030677">
    <property type="term" value="C:ribonuclease P complex"/>
    <property type="evidence" value="ECO:0007669"/>
    <property type="project" value="TreeGrafter"/>
</dbReference>
<dbReference type="InterPro" id="IPR014721">
    <property type="entry name" value="Ribsml_uS5_D2-typ_fold_subgr"/>
</dbReference>
<dbReference type="PANTHER" id="PTHR33992:SF1">
    <property type="entry name" value="RIBONUCLEASE P PROTEIN COMPONENT"/>
    <property type="match status" value="1"/>
</dbReference>
<gene>
    <name evidence="6" type="primary">rnpA</name>
    <name evidence="8" type="ORF">EV212_104242</name>
</gene>
<dbReference type="GO" id="GO:0042781">
    <property type="term" value="F:3'-tRNA processing endoribonuclease activity"/>
    <property type="evidence" value="ECO:0007669"/>
    <property type="project" value="TreeGrafter"/>
</dbReference>
<evidence type="ECO:0000256" key="1">
    <source>
        <dbReference type="ARBA" id="ARBA00022694"/>
    </source>
</evidence>
<keyword evidence="9" id="KW-1185">Reference proteome</keyword>
<dbReference type="OrthoDB" id="9810867at2"/>
<dbReference type="SUPFAM" id="SSF54211">
    <property type="entry name" value="Ribosomal protein S5 domain 2-like"/>
    <property type="match status" value="1"/>
</dbReference>
<accession>A0A4R2LGK2</accession>
<dbReference type="HAMAP" id="MF_00227">
    <property type="entry name" value="RNase_P"/>
    <property type="match status" value="1"/>
</dbReference>
<dbReference type="GO" id="GO:0001682">
    <property type="term" value="P:tRNA 5'-leader removal"/>
    <property type="evidence" value="ECO:0007669"/>
    <property type="project" value="UniProtKB-UniRule"/>
</dbReference>
<evidence type="ECO:0000256" key="5">
    <source>
        <dbReference type="ARBA" id="ARBA00022884"/>
    </source>
</evidence>
<dbReference type="InterPro" id="IPR020568">
    <property type="entry name" value="Ribosomal_Su5_D2-typ_SF"/>
</dbReference>
<organism evidence="8 9">
    <name type="scientific">Frisingicoccus caecimuris</name>
    <dbReference type="NCBI Taxonomy" id="1796636"/>
    <lineage>
        <taxon>Bacteria</taxon>
        <taxon>Bacillati</taxon>
        <taxon>Bacillota</taxon>
        <taxon>Clostridia</taxon>
        <taxon>Lachnospirales</taxon>
        <taxon>Lachnospiraceae</taxon>
        <taxon>Frisingicoccus</taxon>
    </lineage>
</organism>
<keyword evidence="1 6" id="KW-0819">tRNA processing</keyword>
<keyword evidence="5 6" id="KW-0694">RNA-binding</keyword>
<proteinExistence type="inferred from homology"/>
<dbReference type="GO" id="GO:0000049">
    <property type="term" value="F:tRNA binding"/>
    <property type="evidence" value="ECO:0007669"/>
    <property type="project" value="UniProtKB-UniRule"/>
</dbReference>
<comment type="catalytic activity">
    <reaction evidence="6">
        <text>Endonucleolytic cleavage of RNA, removing 5'-extranucleotides from tRNA precursor.</text>
        <dbReference type="EC" id="3.1.26.5"/>
    </reaction>
</comment>
<name>A0A4R2LGK2_9FIRM</name>
<dbReference type="GO" id="GO:0004526">
    <property type="term" value="F:ribonuclease P activity"/>
    <property type="evidence" value="ECO:0007669"/>
    <property type="project" value="UniProtKB-UniRule"/>
</dbReference>
<dbReference type="InterPro" id="IPR000100">
    <property type="entry name" value="RNase_P"/>
</dbReference>
<dbReference type="Gene3D" id="3.30.230.10">
    <property type="match status" value="1"/>
</dbReference>
<reference evidence="8 9" key="1">
    <citation type="submission" date="2019-03" db="EMBL/GenBank/DDBJ databases">
        <title>Genomic Encyclopedia of Type Strains, Phase IV (KMG-IV): sequencing the most valuable type-strain genomes for metagenomic binning, comparative biology and taxonomic classification.</title>
        <authorList>
            <person name="Goeker M."/>
        </authorList>
    </citation>
    <scope>NUCLEOTIDE SEQUENCE [LARGE SCALE GENOMIC DNA]</scope>
    <source>
        <strain evidence="8 9">DSM 28559</strain>
    </source>
</reference>
<evidence type="ECO:0000256" key="2">
    <source>
        <dbReference type="ARBA" id="ARBA00022722"/>
    </source>
</evidence>
<dbReference type="AlphaFoldDB" id="A0A4R2LGK2"/>
<evidence type="ECO:0000256" key="4">
    <source>
        <dbReference type="ARBA" id="ARBA00022801"/>
    </source>
</evidence>
<comment type="subunit">
    <text evidence="6">Consists of a catalytic RNA component (M1 or rnpB) and a protein subunit.</text>
</comment>
<dbReference type="PANTHER" id="PTHR33992">
    <property type="entry name" value="RIBONUCLEASE P PROTEIN COMPONENT"/>
    <property type="match status" value="1"/>
</dbReference>
<comment type="caution">
    <text evidence="8">The sequence shown here is derived from an EMBL/GenBank/DDBJ whole genome shotgun (WGS) entry which is preliminary data.</text>
</comment>